<sequence>MSASVDHLPYARAHDESRSDVHLPPPPAAATFYDGPRTVCVSEDSLPVASTALQQLCSAQQQAGDSVQRRETVTLEERPPSLPPRSPSPLERPSSSLSSASEENSELLSGTKPPGRQHIQRMLEDLFTSDSSDSEENMETVLSAVLKDPLESSMEGIEDLATGILRTGKLSVQGEAGDMSKLQPMLLGLQASERETATAPPSTDAGPLLRAGGDRARQGLDLEWAGTCPRRLPRLWAHQAGSPDRYGYLPPPS</sequence>
<proteinExistence type="predicted"/>
<organism evidence="2 3">
    <name type="scientific">Geodia barretti</name>
    <name type="common">Barrett's horny sponge</name>
    <dbReference type="NCBI Taxonomy" id="519541"/>
    <lineage>
        <taxon>Eukaryota</taxon>
        <taxon>Metazoa</taxon>
        <taxon>Porifera</taxon>
        <taxon>Demospongiae</taxon>
        <taxon>Heteroscleromorpha</taxon>
        <taxon>Tetractinellida</taxon>
        <taxon>Astrophorina</taxon>
        <taxon>Geodiidae</taxon>
        <taxon>Geodia</taxon>
    </lineage>
</organism>
<evidence type="ECO:0000313" key="3">
    <source>
        <dbReference type="Proteomes" id="UP001174909"/>
    </source>
</evidence>
<feature type="region of interest" description="Disordered" evidence="1">
    <location>
        <begin position="193"/>
        <end position="214"/>
    </location>
</feature>
<feature type="compositionally biased region" description="Basic and acidic residues" evidence="1">
    <location>
        <begin position="12"/>
        <end position="21"/>
    </location>
</feature>
<protein>
    <submittedName>
        <fullName evidence="2">Uncharacterized protein</fullName>
    </submittedName>
</protein>
<dbReference type="Proteomes" id="UP001174909">
    <property type="component" value="Unassembled WGS sequence"/>
</dbReference>
<comment type="caution">
    <text evidence="2">The sequence shown here is derived from an EMBL/GenBank/DDBJ whole genome shotgun (WGS) entry which is preliminary data.</text>
</comment>
<dbReference type="EMBL" id="CASHTH010001761">
    <property type="protein sequence ID" value="CAI8019552.1"/>
    <property type="molecule type" value="Genomic_DNA"/>
</dbReference>
<feature type="region of interest" description="Disordered" evidence="1">
    <location>
        <begin position="233"/>
        <end position="253"/>
    </location>
</feature>
<keyword evidence="3" id="KW-1185">Reference proteome</keyword>
<feature type="region of interest" description="Disordered" evidence="1">
    <location>
        <begin position="1"/>
        <end position="34"/>
    </location>
</feature>
<dbReference type="AlphaFoldDB" id="A0AA35RYL4"/>
<feature type="region of interest" description="Disordered" evidence="1">
    <location>
        <begin position="58"/>
        <end position="140"/>
    </location>
</feature>
<reference evidence="2" key="1">
    <citation type="submission" date="2023-03" db="EMBL/GenBank/DDBJ databases">
        <authorList>
            <person name="Steffen K."/>
            <person name="Cardenas P."/>
        </authorList>
    </citation>
    <scope>NUCLEOTIDE SEQUENCE</scope>
</reference>
<feature type="compositionally biased region" description="Low complexity" evidence="1">
    <location>
        <begin position="88"/>
        <end position="109"/>
    </location>
</feature>
<evidence type="ECO:0000313" key="2">
    <source>
        <dbReference type="EMBL" id="CAI8019552.1"/>
    </source>
</evidence>
<feature type="compositionally biased region" description="Basic and acidic residues" evidence="1">
    <location>
        <begin position="67"/>
        <end position="79"/>
    </location>
</feature>
<name>A0AA35RYL4_GEOBA</name>
<evidence type="ECO:0000256" key="1">
    <source>
        <dbReference type="SAM" id="MobiDB-lite"/>
    </source>
</evidence>
<gene>
    <name evidence="2" type="ORF">GBAR_LOCUS11746</name>
</gene>
<accession>A0AA35RYL4</accession>